<evidence type="ECO:0000313" key="3">
    <source>
        <dbReference type="Proteomes" id="UP000503840"/>
    </source>
</evidence>
<sequence length="576" mass="64826">MNGVVAVQLHLWPWSVGNRDETVDLINGEVNARFYGSPVLSVTRGAEVLLAKRYERFIPFGPEYASTSGPCQLYQTPHGVIAQKYGLPKSSQSKIAPILAVVPEGRKSEQITLRMDGAASSLQEREETQGESQLYNAVLAWSNYFDECIRESSGSKRQGKLPWSNILVYLKTIALQDEEPRMALIVHIAERMRRQLPQIVHAARRILVRERTMIPAPRVAETDAACLRWYIRQPGTTSTQKAAANRHRLLAVTRKESLDTLENMVLKDFLKRCTLESARYLNFDCTADQRTQSERGRNVNSFGHICADLGRLPQMEYISSPPASIRPNYVLQNDYRYKNIWELYRKLLHREDEKDRLWDWQAHTWADIARMLVSAALISLEKESGGAGAFQLTEILESVLVILQEQRLGARLDHGSEPGPFLVKSDENGQGQGVVLEIVHPTLAHEHESTKDLGRMGGHLYLVFTPLDGSSQTVLVLWAVHTAGCDPLKRPRWDAVSESAAKALERHKILIGERASKVPNLRAFVLASDLEARAPELHSSPQGTVHLIQVPTNQMAWNKVVEYLALVLEEVMESLV</sequence>
<dbReference type="InterPro" id="IPR018633">
    <property type="entry name" value="DUF2357"/>
</dbReference>
<dbReference type="Proteomes" id="UP000503840">
    <property type="component" value="Unassembled WGS sequence"/>
</dbReference>
<accession>A0A7J0BKL7</accession>
<evidence type="ECO:0000259" key="1">
    <source>
        <dbReference type="Pfam" id="PF09823"/>
    </source>
</evidence>
<comment type="caution">
    <text evidence="2">The sequence shown here is derived from an EMBL/GenBank/DDBJ whole genome shotgun (WGS) entry which is preliminary data.</text>
</comment>
<proteinExistence type="predicted"/>
<feature type="domain" description="DUF2357" evidence="1">
    <location>
        <begin position="182"/>
        <end position="291"/>
    </location>
</feature>
<protein>
    <recommendedName>
        <fullName evidence="1">DUF2357 domain-containing protein</fullName>
    </recommendedName>
</protein>
<reference evidence="2 3" key="1">
    <citation type="submission" date="2020-05" db="EMBL/GenBank/DDBJ databases">
        <title>Draft genome sequence of Desulfovibrio sp. strain HN2T.</title>
        <authorList>
            <person name="Ueno A."/>
            <person name="Tamazawa S."/>
            <person name="Tamamura S."/>
            <person name="Murakami T."/>
            <person name="Kiyama T."/>
            <person name="Inomata H."/>
            <person name="Amano Y."/>
            <person name="Miyakawa K."/>
            <person name="Tamaki H."/>
            <person name="Naganuma T."/>
            <person name="Kaneko K."/>
        </authorList>
    </citation>
    <scope>NUCLEOTIDE SEQUENCE [LARGE SCALE GENOMIC DNA]</scope>
    <source>
        <strain evidence="2 3">HN2</strain>
    </source>
</reference>
<dbReference type="AlphaFoldDB" id="A0A7J0BKL7"/>
<keyword evidence="3" id="KW-1185">Reference proteome</keyword>
<evidence type="ECO:0000313" key="2">
    <source>
        <dbReference type="EMBL" id="GFM33732.1"/>
    </source>
</evidence>
<organism evidence="2 3">
    <name type="scientific">Desulfovibrio subterraneus</name>
    <dbReference type="NCBI Taxonomy" id="2718620"/>
    <lineage>
        <taxon>Bacteria</taxon>
        <taxon>Pseudomonadati</taxon>
        <taxon>Thermodesulfobacteriota</taxon>
        <taxon>Desulfovibrionia</taxon>
        <taxon>Desulfovibrionales</taxon>
        <taxon>Desulfovibrionaceae</taxon>
        <taxon>Desulfovibrio</taxon>
    </lineage>
</organism>
<dbReference type="RefSeq" id="WP_174405364.1">
    <property type="nucleotide sequence ID" value="NZ_BLVO01000013.1"/>
</dbReference>
<name>A0A7J0BKL7_9BACT</name>
<gene>
    <name evidence="2" type="ORF">DSM101010T_20970</name>
</gene>
<dbReference type="Pfam" id="PF09823">
    <property type="entry name" value="DUF2357"/>
    <property type="match status" value="1"/>
</dbReference>
<dbReference type="EMBL" id="BLVO01000013">
    <property type="protein sequence ID" value="GFM33732.1"/>
    <property type="molecule type" value="Genomic_DNA"/>
</dbReference>